<dbReference type="AlphaFoldDB" id="A0A154P9U1"/>
<dbReference type="EMBL" id="KQ434851">
    <property type="protein sequence ID" value="KZC08601.1"/>
    <property type="molecule type" value="Genomic_DNA"/>
</dbReference>
<dbReference type="Proteomes" id="UP000076502">
    <property type="component" value="Unassembled WGS sequence"/>
</dbReference>
<evidence type="ECO:0000313" key="2">
    <source>
        <dbReference type="Proteomes" id="UP000076502"/>
    </source>
</evidence>
<sequence length="110" mass="12789">MYSTSNNCMEHPLGILCKCVEYQDEIDKFTFYSIGTRHHLLPKINIEPIASAKVLWINNHMKVDEDISIPVLEYSQEKLNINARNIDKIWIPASLDVISLKSTKVSWKLW</sequence>
<gene>
    <name evidence="1" type="ORF">WN55_11256</name>
</gene>
<protein>
    <submittedName>
        <fullName evidence="1">Uncharacterized protein</fullName>
    </submittedName>
</protein>
<evidence type="ECO:0000313" key="1">
    <source>
        <dbReference type="EMBL" id="KZC08601.1"/>
    </source>
</evidence>
<reference evidence="1 2" key="1">
    <citation type="submission" date="2015-07" db="EMBL/GenBank/DDBJ databases">
        <title>The genome of Dufourea novaeangliae.</title>
        <authorList>
            <person name="Pan H."/>
            <person name="Kapheim K."/>
        </authorList>
    </citation>
    <scope>NUCLEOTIDE SEQUENCE [LARGE SCALE GENOMIC DNA]</scope>
    <source>
        <strain evidence="1">0120121106</strain>
        <tissue evidence="1">Whole body</tissue>
    </source>
</reference>
<proteinExistence type="predicted"/>
<name>A0A154P9U1_DUFNO</name>
<accession>A0A154P9U1</accession>
<keyword evidence="2" id="KW-1185">Reference proteome</keyword>
<organism evidence="1 2">
    <name type="scientific">Dufourea novaeangliae</name>
    <name type="common">Sweat bee</name>
    <dbReference type="NCBI Taxonomy" id="178035"/>
    <lineage>
        <taxon>Eukaryota</taxon>
        <taxon>Metazoa</taxon>
        <taxon>Ecdysozoa</taxon>
        <taxon>Arthropoda</taxon>
        <taxon>Hexapoda</taxon>
        <taxon>Insecta</taxon>
        <taxon>Pterygota</taxon>
        <taxon>Neoptera</taxon>
        <taxon>Endopterygota</taxon>
        <taxon>Hymenoptera</taxon>
        <taxon>Apocrita</taxon>
        <taxon>Aculeata</taxon>
        <taxon>Apoidea</taxon>
        <taxon>Anthophila</taxon>
        <taxon>Halictidae</taxon>
        <taxon>Rophitinae</taxon>
        <taxon>Dufourea</taxon>
    </lineage>
</organism>